<protein>
    <submittedName>
        <fullName evidence="1">18944_t:CDS:1</fullName>
    </submittedName>
</protein>
<evidence type="ECO:0000313" key="1">
    <source>
        <dbReference type="EMBL" id="CAI2193586.1"/>
    </source>
</evidence>
<keyword evidence="2" id="KW-1185">Reference proteome</keyword>
<dbReference type="AlphaFoldDB" id="A0A9W4T5L9"/>
<accession>A0A9W4T5L9</accession>
<dbReference type="Proteomes" id="UP001153678">
    <property type="component" value="Unassembled WGS sequence"/>
</dbReference>
<sequence length="71" mass="8583">ETYYEKVYEDKQYTYLISGCKERAQKNYRHTCEEANAKWLIKKGLISEPYFYEIPEPGEQFEYIVVENDLS</sequence>
<reference evidence="1" key="1">
    <citation type="submission" date="2022-08" db="EMBL/GenBank/DDBJ databases">
        <authorList>
            <person name="Kallberg Y."/>
            <person name="Tangrot J."/>
            <person name="Rosling A."/>
        </authorList>
    </citation>
    <scope>NUCLEOTIDE SEQUENCE</scope>
    <source>
        <strain evidence="1">Wild A</strain>
    </source>
</reference>
<proteinExistence type="predicted"/>
<organism evidence="1 2">
    <name type="scientific">Funneliformis geosporum</name>
    <dbReference type="NCBI Taxonomy" id="1117311"/>
    <lineage>
        <taxon>Eukaryota</taxon>
        <taxon>Fungi</taxon>
        <taxon>Fungi incertae sedis</taxon>
        <taxon>Mucoromycota</taxon>
        <taxon>Glomeromycotina</taxon>
        <taxon>Glomeromycetes</taxon>
        <taxon>Glomerales</taxon>
        <taxon>Glomeraceae</taxon>
        <taxon>Funneliformis</taxon>
    </lineage>
</organism>
<dbReference type="OrthoDB" id="2386668at2759"/>
<gene>
    <name evidence="1" type="ORF">FWILDA_LOCUS16149</name>
</gene>
<evidence type="ECO:0000313" key="2">
    <source>
        <dbReference type="Proteomes" id="UP001153678"/>
    </source>
</evidence>
<feature type="non-terminal residue" evidence="1">
    <location>
        <position position="71"/>
    </location>
</feature>
<comment type="caution">
    <text evidence="1">The sequence shown here is derived from an EMBL/GenBank/DDBJ whole genome shotgun (WGS) entry which is preliminary data.</text>
</comment>
<dbReference type="EMBL" id="CAMKVN010009834">
    <property type="protein sequence ID" value="CAI2193586.1"/>
    <property type="molecule type" value="Genomic_DNA"/>
</dbReference>
<name>A0A9W4T5L9_9GLOM</name>